<evidence type="ECO:0000313" key="4">
    <source>
        <dbReference type="EMBL" id="TQR44198.1"/>
    </source>
</evidence>
<dbReference type="Pfam" id="PF01478">
    <property type="entry name" value="Peptidase_A24"/>
    <property type="match status" value="1"/>
</dbReference>
<feature type="transmembrane region" description="Helical" evidence="2">
    <location>
        <begin position="6"/>
        <end position="22"/>
    </location>
</feature>
<organism evidence="4 5">
    <name type="scientific">Paenibacillus popilliae</name>
    <name type="common">Bacillus popilliae</name>
    <dbReference type="NCBI Taxonomy" id="78057"/>
    <lineage>
        <taxon>Bacteria</taxon>
        <taxon>Bacillati</taxon>
        <taxon>Bacillota</taxon>
        <taxon>Bacilli</taxon>
        <taxon>Bacillales</taxon>
        <taxon>Paenibacillaceae</taxon>
        <taxon>Paenibacillus</taxon>
    </lineage>
</organism>
<comment type="caution">
    <text evidence="4">The sequence shown here is derived from an EMBL/GenBank/DDBJ whole genome shotgun (WGS) entry which is preliminary data.</text>
</comment>
<gene>
    <name evidence="4" type="ORF">C7Y44_13645</name>
</gene>
<feature type="transmembrane region" description="Helical" evidence="2">
    <location>
        <begin position="152"/>
        <end position="170"/>
    </location>
</feature>
<evidence type="ECO:0000259" key="3">
    <source>
        <dbReference type="Pfam" id="PF01478"/>
    </source>
</evidence>
<dbReference type="EMBL" id="SADY01000004">
    <property type="protein sequence ID" value="TQR44198.1"/>
    <property type="molecule type" value="Genomic_DNA"/>
</dbReference>
<evidence type="ECO:0000256" key="2">
    <source>
        <dbReference type="SAM" id="Phobius"/>
    </source>
</evidence>
<dbReference type="Gene3D" id="1.20.120.1220">
    <property type="match status" value="1"/>
</dbReference>
<keyword evidence="2" id="KW-0472">Membrane</keyword>
<evidence type="ECO:0000256" key="1">
    <source>
        <dbReference type="ARBA" id="ARBA00005801"/>
    </source>
</evidence>
<protein>
    <submittedName>
        <fullName evidence="4">Prepilin peptidase</fullName>
    </submittedName>
</protein>
<accession>A0ABY3ANX8</accession>
<feature type="transmembrane region" description="Helical" evidence="2">
    <location>
        <begin position="92"/>
        <end position="114"/>
    </location>
</feature>
<dbReference type="InterPro" id="IPR050882">
    <property type="entry name" value="Prepilin_peptidase/N-MTase"/>
</dbReference>
<feature type="transmembrane region" description="Helical" evidence="2">
    <location>
        <begin position="50"/>
        <end position="72"/>
    </location>
</feature>
<feature type="domain" description="Prepilin type IV endopeptidase peptidase" evidence="3">
    <location>
        <begin position="7"/>
        <end position="109"/>
    </location>
</feature>
<dbReference type="RefSeq" id="WP_142544350.1">
    <property type="nucleotide sequence ID" value="NZ_SADY01000004.1"/>
</dbReference>
<reference evidence="4 5" key="1">
    <citation type="submission" date="2018-03" db="EMBL/GenBank/DDBJ databases">
        <title>Aerobic endospore-forming bacteria genome sequencing and assembly.</title>
        <authorList>
            <person name="Cavalcante D.A."/>
            <person name="Driks A."/>
            <person name="Putonti C."/>
            <person name="De-Souza M.T."/>
        </authorList>
    </citation>
    <scope>NUCLEOTIDE SEQUENCE [LARGE SCALE GENOMIC DNA]</scope>
    <source>
        <strain evidence="4 5">SDF0028</strain>
    </source>
</reference>
<dbReference type="Proteomes" id="UP000316208">
    <property type="component" value="Unassembled WGS sequence"/>
</dbReference>
<comment type="similarity">
    <text evidence="1">Belongs to the peptidase A24 family.</text>
</comment>
<sequence>MPIEFYLLGVFILIAFYTDVRYSKIPNVLNVSGAAVGLAYHGYQGGVTGFLHACLAAVIGFAILLILYFLKAMEAGDVKLFAAIGALTGVEYVLYCMMYSILYAGLIGVFILLFRREFMKRISRMMKYFLGVIVLRSKDSVKQIAKEDNMRFPFMYAVLPAAITTCYYFIQ</sequence>
<name>A0ABY3ANX8_PAEPP</name>
<evidence type="ECO:0000313" key="5">
    <source>
        <dbReference type="Proteomes" id="UP000316208"/>
    </source>
</evidence>
<dbReference type="InterPro" id="IPR000045">
    <property type="entry name" value="Prepilin_IV_endopep_pep"/>
</dbReference>
<keyword evidence="2" id="KW-0812">Transmembrane</keyword>
<keyword evidence="5" id="KW-1185">Reference proteome</keyword>
<keyword evidence="2" id="KW-1133">Transmembrane helix</keyword>
<proteinExistence type="inferred from homology"/>
<dbReference type="PANTHER" id="PTHR30487">
    <property type="entry name" value="TYPE 4 PREPILIN-LIKE PROTEINS LEADER PEPTIDE-PROCESSING ENZYME"/>
    <property type="match status" value="1"/>
</dbReference>
<dbReference type="PANTHER" id="PTHR30487:SF0">
    <property type="entry name" value="PREPILIN LEADER PEPTIDASE_N-METHYLTRANSFERASE-RELATED"/>
    <property type="match status" value="1"/>
</dbReference>